<evidence type="ECO:0000313" key="14">
    <source>
        <dbReference type="Proteomes" id="UP001172457"/>
    </source>
</evidence>
<dbReference type="Pfam" id="PF14372">
    <property type="entry name" value="hAT-like_RNase-H"/>
    <property type="match status" value="1"/>
</dbReference>
<dbReference type="SUPFAM" id="SSF53098">
    <property type="entry name" value="Ribonuclease H-like"/>
    <property type="match status" value="1"/>
</dbReference>
<dbReference type="InterPro" id="IPR003656">
    <property type="entry name" value="Znf_BED"/>
</dbReference>
<gene>
    <name evidence="13" type="ORF">OSB04_023702</name>
</gene>
<evidence type="ECO:0000256" key="11">
    <source>
        <dbReference type="SAM" id="MobiDB-lite"/>
    </source>
</evidence>
<name>A0AA38W9P4_9ASTR</name>
<reference evidence="13" key="1">
    <citation type="submission" date="2023-03" db="EMBL/GenBank/DDBJ databases">
        <title>Chromosome-scale reference genome and RAD-based genetic map of yellow starthistle (Centaurea solstitialis) reveal putative structural variation and QTLs associated with invader traits.</title>
        <authorList>
            <person name="Reatini B."/>
            <person name="Cang F.A."/>
            <person name="Jiang Q."/>
            <person name="Mckibben M.T.W."/>
            <person name="Barker M.S."/>
            <person name="Rieseberg L.H."/>
            <person name="Dlugosch K.M."/>
        </authorList>
    </citation>
    <scope>NUCLEOTIDE SEQUENCE</scope>
    <source>
        <strain evidence="13">CAN-66</strain>
        <tissue evidence="13">Leaf</tissue>
    </source>
</reference>
<comment type="subunit">
    <text evidence="2">Homodimer.</text>
</comment>
<keyword evidence="7" id="KW-0238">DNA-binding</keyword>
<dbReference type="InterPro" id="IPR012337">
    <property type="entry name" value="RNaseH-like_sf"/>
</dbReference>
<dbReference type="Pfam" id="PF05699">
    <property type="entry name" value="Dimer_Tnp_hAT"/>
    <property type="match status" value="1"/>
</dbReference>
<keyword evidence="5" id="KW-0862">Zinc</keyword>
<feature type="domain" description="BED-type" evidence="12">
    <location>
        <begin position="49"/>
        <end position="108"/>
    </location>
</feature>
<evidence type="ECO:0000313" key="13">
    <source>
        <dbReference type="EMBL" id="KAJ9543995.1"/>
    </source>
</evidence>
<keyword evidence="4 10" id="KW-0863">Zinc-finger</keyword>
<evidence type="ECO:0000256" key="4">
    <source>
        <dbReference type="ARBA" id="ARBA00022771"/>
    </source>
</evidence>
<keyword evidence="6" id="KW-0805">Transcription regulation</keyword>
<feature type="compositionally biased region" description="Acidic residues" evidence="11">
    <location>
        <begin position="18"/>
        <end position="29"/>
    </location>
</feature>
<evidence type="ECO:0000256" key="1">
    <source>
        <dbReference type="ARBA" id="ARBA00004123"/>
    </source>
</evidence>
<evidence type="ECO:0000256" key="6">
    <source>
        <dbReference type="ARBA" id="ARBA00023015"/>
    </source>
</evidence>
<dbReference type="GO" id="GO:0003677">
    <property type="term" value="F:DNA binding"/>
    <property type="evidence" value="ECO:0007669"/>
    <property type="project" value="UniProtKB-KW"/>
</dbReference>
<dbReference type="Proteomes" id="UP001172457">
    <property type="component" value="Chromosome 6"/>
</dbReference>
<dbReference type="EMBL" id="JARYMX010000006">
    <property type="protein sequence ID" value="KAJ9543995.1"/>
    <property type="molecule type" value="Genomic_DNA"/>
</dbReference>
<dbReference type="Pfam" id="PF02892">
    <property type="entry name" value="zf-BED"/>
    <property type="match status" value="1"/>
</dbReference>
<dbReference type="GO" id="GO:0008270">
    <property type="term" value="F:zinc ion binding"/>
    <property type="evidence" value="ECO:0007669"/>
    <property type="project" value="UniProtKB-KW"/>
</dbReference>
<protein>
    <recommendedName>
        <fullName evidence="12">BED-type domain-containing protein</fullName>
    </recommendedName>
</protein>
<proteinExistence type="predicted"/>
<keyword evidence="8" id="KW-0804">Transcription</keyword>
<dbReference type="PANTHER" id="PTHR46481:SF7">
    <property type="entry name" value="ZINC FINGER BED DOMAIN-CONTAINING PROTEIN RICESLEEPER 2-LIKE"/>
    <property type="match status" value="1"/>
</dbReference>
<feature type="region of interest" description="Disordered" evidence="11">
    <location>
        <begin position="1"/>
        <end position="47"/>
    </location>
</feature>
<evidence type="ECO:0000259" key="12">
    <source>
        <dbReference type="PROSITE" id="PS50808"/>
    </source>
</evidence>
<dbReference type="GO" id="GO:0046983">
    <property type="term" value="F:protein dimerization activity"/>
    <property type="evidence" value="ECO:0007669"/>
    <property type="project" value="InterPro"/>
</dbReference>
<evidence type="ECO:0000256" key="5">
    <source>
        <dbReference type="ARBA" id="ARBA00022833"/>
    </source>
</evidence>
<evidence type="ECO:0000256" key="10">
    <source>
        <dbReference type="PROSITE-ProRule" id="PRU00027"/>
    </source>
</evidence>
<keyword evidence="9" id="KW-0539">Nucleus</keyword>
<dbReference type="SUPFAM" id="SSF140996">
    <property type="entry name" value="Hermes dimerisation domain"/>
    <property type="match status" value="1"/>
</dbReference>
<dbReference type="InterPro" id="IPR008906">
    <property type="entry name" value="HATC_C_dom"/>
</dbReference>
<feature type="compositionally biased region" description="Basic and acidic residues" evidence="11">
    <location>
        <begin position="30"/>
        <end position="47"/>
    </location>
</feature>
<dbReference type="PROSITE" id="PS50808">
    <property type="entry name" value="ZF_BED"/>
    <property type="match status" value="1"/>
</dbReference>
<evidence type="ECO:0000256" key="3">
    <source>
        <dbReference type="ARBA" id="ARBA00022723"/>
    </source>
</evidence>
<dbReference type="GO" id="GO:0005634">
    <property type="term" value="C:nucleus"/>
    <property type="evidence" value="ECO:0007669"/>
    <property type="project" value="UniProtKB-SubCell"/>
</dbReference>
<comment type="subcellular location">
    <subcellularLocation>
        <location evidence="1">Nucleus</location>
    </subcellularLocation>
</comment>
<evidence type="ECO:0000256" key="2">
    <source>
        <dbReference type="ARBA" id="ARBA00011738"/>
    </source>
</evidence>
<organism evidence="13 14">
    <name type="scientific">Centaurea solstitialis</name>
    <name type="common">yellow star-thistle</name>
    <dbReference type="NCBI Taxonomy" id="347529"/>
    <lineage>
        <taxon>Eukaryota</taxon>
        <taxon>Viridiplantae</taxon>
        <taxon>Streptophyta</taxon>
        <taxon>Embryophyta</taxon>
        <taxon>Tracheophyta</taxon>
        <taxon>Spermatophyta</taxon>
        <taxon>Magnoliopsida</taxon>
        <taxon>eudicotyledons</taxon>
        <taxon>Gunneridae</taxon>
        <taxon>Pentapetalae</taxon>
        <taxon>asterids</taxon>
        <taxon>campanulids</taxon>
        <taxon>Asterales</taxon>
        <taxon>Asteraceae</taxon>
        <taxon>Carduoideae</taxon>
        <taxon>Cardueae</taxon>
        <taxon>Centaureinae</taxon>
        <taxon>Centaurea</taxon>
    </lineage>
</organism>
<sequence length="704" mass="82443">MESERDDTFVEETPFVDLDNDDKQEEDDDQTKVETSGKRKRASEGGRGRDRAHYWKHYDIVYIEKDGVKKKHAKCKYCFKLYKADPSINGTSALRKHFPKCDKNPENAMKKQNTLFFKKEFCGEGSVQTWKHDEGRIKKALLNLFVVGELPFKFVENEAFVEYTNALNGKVILPSRHKVSRDVAKYYVDERNKLLAYLSKPTNTVHLTTDTWTSSCQRVNYMVVTTHFIDDDWVMHKRIINFRPIESHKGEDVGRELLECIQGWGIENVMTMTVDNASSNDKALEYLVKKLPNMYDGGKHFHVRCMAHILNLVVKDGLKEHNYHIDCMQKAIRYIRHSTQRIALFKKCMKIRKCESNRFLCGDCPTRWNSTYEMLKIVVELRDIFFAFEVEDASYFWDLDRVPEHSDFGVCKKMVEFLEKFKTKTEIVSATSKPLAHLFFREILDVDKHLRVWEAEPEFCLMVRSMREKYNKYWGRFDKLNDFMYFAVMLDPTMKSSFIGHAFRKMIAYNITKENPMEKEVFETKVASMVQEVEKRLDALFRAYKERFDNFPGSQEASNGEDLTCDVGNDFLGEFLHVEESNSVANETELKRYLNEPKIAYTSGFDILRWWKQNGIRFPIVSRMAKDILAIQISTVESAFSTSGRVLDPYRSNLSPPIVEALICTQDWVRKSRKPIIDDIDDILKDDDIAIGIKIFICFLDFFY</sequence>
<evidence type="ECO:0000256" key="8">
    <source>
        <dbReference type="ARBA" id="ARBA00023163"/>
    </source>
</evidence>
<keyword evidence="3" id="KW-0479">Metal-binding</keyword>
<keyword evidence="14" id="KW-1185">Reference proteome</keyword>
<dbReference type="InterPro" id="IPR025525">
    <property type="entry name" value="hAT-like_transposase_RNase-H"/>
</dbReference>
<accession>A0AA38W9P4</accession>
<dbReference type="AlphaFoldDB" id="A0AA38W9P4"/>
<evidence type="ECO:0000256" key="7">
    <source>
        <dbReference type="ARBA" id="ARBA00023125"/>
    </source>
</evidence>
<comment type="caution">
    <text evidence="13">The sequence shown here is derived from an EMBL/GenBank/DDBJ whole genome shotgun (WGS) entry which is preliminary data.</text>
</comment>
<dbReference type="SMART" id="SM00614">
    <property type="entry name" value="ZnF_BED"/>
    <property type="match status" value="1"/>
</dbReference>
<dbReference type="PANTHER" id="PTHR46481">
    <property type="entry name" value="ZINC FINGER BED DOMAIN-CONTAINING PROTEIN 4"/>
    <property type="match status" value="1"/>
</dbReference>
<dbReference type="InterPro" id="IPR052035">
    <property type="entry name" value="ZnF_BED_domain_contain"/>
</dbReference>
<evidence type="ECO:0000256" key="9">
    <source>
        <dbReference type="ARBA" id="ARBA00023242"/>
    </source>
</evidence>